<reference evidence="1 2" key="1">
    <citation type="submission" date="2019-05" db="EMBL/GenBank/DDBJ databases">
        <title>Emergence of the Ug99 lineage of the wheat stem rust pathogen through somatic hybridization.</title>
        <authorList>
            <person name="Li F."/>
            <person name="Upadhyaya N.M."/>
            <person name="Sperschneider J."/>
            <person name="Matny O."/>
            <person name="Nguyen-Phuc H."/>
            <person name="Mago R."/>
            <person name="Raley C."/>
            <person name="Miller M.E."/>
            <person name="Silverstein K.A.T."/>
            <person name="Henningsen E."/>
            <person name="Hirsch C.D."/>
            <person name="Visser B."/>
            <person name="Pretorius Z.A."/>
            <person name="Steffenson B.J."/>
            <person name="Schwessinger B."/>
            <person name="Dodds P.N."/>
            <person name="Figueroa M."/>
        </authorList>
    </citation>
    <scope>NUCLEOTIDE SEQUENCE [LARGE SCALE GENOMIC DNA]</scope>
    <source>
        <strain evidence="1">21-0</strain>
    </source>
</reference>
<sequence length="77" mass="8339">MCICICATRLRRRPRSCQSIVRSWAIDSLQASLLDHLEPSNPVFSFAQTAAWAAAASLSLAPFAPSQGKSAVEIEPH</sequence>
<protein>
    <submittedName>
        <fullName evidence="1">Uncharacterized protein</fullName>
    </submittedName>
</protein>
<keyword evidence="2" id="KW-1185">Reference proteome</keyword>
<evidence type="ECO:0000313" key="2">
    <source>
        <dbReference type="Proteomes" id="UP000324748"/>
    </source>
</evidence>
<dbReference type="EMBL" id="VSWC01000093">
    <property type="protein sequence ID" value="KAA1088959.1"/>
    <property type="molecule type" value="Genomic_DNA"/>
</dbReference>
<evidence type="ECO:0000313" key="1">
    <source>
        <dbReference type="EMBL" id="KAA1088959.1"/>
    </source>
</evidence>
<dbReference type="Proteomes" id="UP000324748">
    <property type="component" value="Unassembled WGS sequence"/>
</dbReference>
<dbReference type="AlphaFoldDB" id="A0A5B0NM09"/>
<organism evidence="1 2">
    <name type="scientific">Puccinia graminis f. sp. tritici</name>
    <dbReference type="NCBI Taxonomy" id="56615"/>
    <lineage>
        <taxon>Eukaryota</taxon>
        <taxon>Fungi</taxon>
        <taxon>Dikarya</taxon>
        <taxon>Basidiomycota</taxon>
        <taxon>Pucciniomycotina</taxon>
        <taxon>Pucciniomycetes</taxon>
        <taxon>Pucciniales</taxon>
        <taxon>Pucciniaceae</taxon>
        <taxon>Puccinia</taxon>
    </lineage>
</organism>
<proteinExistence type="predicted"/>
<name>A0A5B0NM09_PUCGR</name>
<gene>
    <name evidence="1" type="ORF">PGT21_002106</name>
</gene>
<comment type="caution">
    <text evidence="1">The sequence shown here is derived from an EMBL/GenBank/DDBJ whole genome shotgun (WGS) entry which is preliminary data.</text>
</comment>
<accession>A0A5B0NM09</accession>